<protein>
    <submittedName>
        <fullName evidence="1">Uncharacterized protein</fullName>
    </submittedName>
</protein>
<gene>
    <name evidence="1" type="ORF">L3Q82_024270</name>
</gene>
<evidence type="ECO:0000313" key="2">
    <source>
        <dbReference type="Proteomes" id="UP000831701"/>
    </source>
</evidence>
<accession>A0ACB8WVF6</accession>
<proteinExistence type="predicted"/>
<comment type="caution">
    <text evidence="1">The sequence shown here is derived from an EMBL/GenBank/DDBJ whole genome shotgun (WGS) entry which is preliminary data.</text>
</comment>
<keyword evidence="2" id="KW-1185">Reference proteome</keyword>
<dbReference type="Proteomes" id="UP000831701">
    <property type="component" value="Chromosome 6"/>
</dbReference>
<evidence type="ECO:0000313" key="1">
    <source>
        <dbReference type="EMBL" id="KAI3371706.1"/>
    </source>
</evidence>
<dbReference type="EMBL" id="CM041536">
    <property type="protein sequence ID" value="KAI3371706.1"/>
    <property type="molecule type" value="Genomic_DNA"/>
</dbReference>
<organism evidence="1 2">
    <name type="scientific">Scortum barcoo</name>
    <name type="common">barcoo grunter</name>
    <dbReference type="NCBI Taxonomy" id="214431"/>
    <lineage>
        <taxon>Eukaryota</taxon>
        <taxon>Metazoa</taxon>
        <taxon>Chordata</taxon>
        <taxon>Craniata</taxon>
        <taxon>Vertebrata</taxon>
        <taxon>Euteleostomi</taxon>
        <taxon>Actinopterygii</taxon>
        <taxon>Neopterygii</taxon>
        <taxon>Teleostei</taxon>
        <taxon>Neoteleostei</taxon>
        <taxon>Acanthomorphata</taxon>
        <taxon>Eupercaria</taxon>
        <taxon>Centrarchiformes</taxon>
        <taxon>Terapontoidei</taxon>
        <taxon>Terapontidae</taxon>
        <taxon>Scortum</taxon>
    </lineage>
</organism>
<sequence length="310" mass="35364">MEVHFIMCLSKPRLSYNGKECLCFFLLRSFFHIHRSSQYCAESPVTAAVLINIHDKDSTEPTMNTVQGKQSPIQGFSSLSSPSSSKYSLYSGPLTQLKNMDTQSYMPVEPGVGMEENFLSLDDILLSHERLPTRTECIFPRLGFLEKSSDTQDIPEATKMELPLWLSKGLYEKKRRVLSVELPKVYREGWRTVFNADPNVVDLHKMGPYYYGLGSQMLHFDSPENPEIAQTLLQTFIGRFRRTMDSSQNAYNEDTSALVERLDCLEKALFRSGQRGLNGFQSWEKGQASQLTASSLVLNYRKRKITDIQP</sequence>
<reference evidence="1" key="1">
    <citation type="submission" date="2022-04" db="EMBL/GenBank/DDBJ databases">
        <title>Jade perch genome.</title>
        <authorList>
            <person name="Chao B."/>
        </authorList>
    </citation>
    <scope>NUCLEOTIDE SEQUENCE</scope>
    <source>
        <strain evidence="1">CB-2022</strain>
    </source>
</reference>
<name>A0ACB8WVF6_9TELE</name>